<dbReference type="PANTHER" id="PTHR27001:SF20">
    <property type="entry name" value="PROTEIN KINASE SUPERFAMILY PROTEIN"/>
    <property type="match status" value="1"/>
</dbReference>
<organism evidence="4 5">
    <name type="scientific">Ensete ventricosum</name>
    <name type="common">Abyssinian banana</name>
    <name type="synonym">Musa ensete</name>
    <dbReference type="NCBI Taxonomy" id="4639"/>
    <lineage>
        <taxon>Eukaryota</taxon>
        <taxon>Viridiplantae</taxon>
        <taxon>Streptophyta</taxon>
        <taxon>Embryophyta</taxon>
        <taxon>Tracheophyta</taxon>
        <taxon>Spermatophyta</taxon>
        <taxon>Magnoliopsida</taxon>
        <taxon>Liliopsida</taxon>
        <taxon>Zingiberales</taxon>
        <taxon>Musaceae</taxon>
        <taxon>Ensete</taxon>
    </lineage>
</organism>
<dbReference type="EMBL" id="AMZH03030349">
    <property type="protein sequence ID" value="RRT32924.1"/>
    <property type="molecule type" value="Genomic_DNA"/>
</dbReference>
<dbReference type="GO" id="GO:0005886">
    <property type="term" value="C:plasma membrane"/>
    <property type="evidence" value="ECO:0007669"/>
    <property type="project" value="TreeGrafter"/>
</dbReference>
<name>A0A426X0B2_ENSVE</name>
<evidence type="ECO:0000313" key="5">
    <source>
        <dbReference type="Proteomes" id="UP000287651"/>
    </source>
</evidence>
<protein>
    <recommendedName>
        <fullName evidence="3">Protein kinase domain-containing protein</fullName>
    </recommendedName>
</protein>
<dbReference type="Gene3D" id="1.10.510.10">
    <property type="entry name" value="Transferase(Phosphotransferase) domain 1"/>
    <property type="match status" value="1"/>
</dbReference>
<evidence type="ECO:0000256" key="1">
    <source>
        <dbReference type="ARBA" id="ARBA00022741"/>
    </source>
</evidence>
<dbReference type="InterPro" id="IPR001245">
    <property type="entry name" value="Ser-Thr/Tyr_kinase_cat_dom"/>
</dbReference>
<evidence type="ECO:0000256" key="2">
    <source>
        <dbReference type="ARBA" id="ARBA00022840"/>
    </source>
</evidence>
<dbReference type="PROSITE" id="PS50011">
    <property type="entry name" value="PROTEIN_KINASE_DOM"/>
    <property type="match status" value="1"/>
</dbReference>
<keyword evidence="2" id="KW-0067">ATP-binding</keyword>
<dbReference type="SUPFAM" id="SSF56112">
    <property type="entry name" value="Protein kinase-like (PK-like)"/>
    <property type="match status" value="1"/>
</dbReference>
<dbReference type="AlphaFoldDB" id="A0A426X0B2"/>
<feature type="domain" description="Protein kinase" evidence="3">
    <location>
        <begin position="1"/>
        <end position="249"/>
    </location>
</feature>
<dbReference type="Pfam" id="PF07714">
    <property type="entry name" value="PK_Tyr_Ser-Thr"/>
    <property type="match status" value="1"/>
</dbReference>
<comment type="caution">
    <text evidence="4">The sequence shown here is derived from an EMBL/GenBank/DDBJ whole genome shotgun (WGS) entry which is preliminary data.</text>
</comment>
<sequence length="249" mass="27828">MILESGPQGTIYKARFPNGLVGAVKRVRSQQLGKDTFFENVQLLGRLHHRHLVRLKGFSEGKYRYVPLEFSCHGILRFLVFDYTENGSLKDYLHVEKIMLSFMFQLSDVGFIDSDFNCSSESNRKRETCVAFEPQIGDPFDLASVKEIDGIMRIAVAVVVVLLAATAEAGDQNDVFTPCDDAKIQRWDGFTFGIAFSNHDSFFSDGVQLSPCDSRLSLTSVAQLAVFRPKVDEISLLTVDTSANPAVWL</sequence>
<gene>
    <name evidence="4" type="ORF">B296_00049944</name>
</gene>
<dbReference type="Proteomes" id="UP000287651">
    <property type="component" value="Unassembled WGS sequence"/>
</dbReference>
<reference evidence="4 5" key="1">
    <citation type="journal article" date="2014" name="Agronomy (Basel)">
        <title>A Draft Genome Sequence for Ensete ventricosum, the Drought-Tolerant Tree Against Hunger.</title>
        <authorList>
            <person name="Harrison J."/>
            <person name="Moore K.A."/>
            <person name="Paszkiewicz K."/>
            <person name="Jones T."/>
            <person name="Grant M."/>
            <person name="Ambacheew D."/>
            <person name="Muzemil S."/>
            <person name="Studholme D.J."/>
        </authorList>
    </citation>
    <scope>NUCLEOTIDE SEQUENCE [LARGE SCALE GENOMIC DNA]</scope>
</reference>
<evidence type="ECO:0000313" key="4">
    <source>
        <dbReference type="EMBL" id="RRT32924.1"/>
    </source>
</evidence>
<keyword evidence="1" id="KW-0547">Nucleotide-binding</keyword>
<dbReference type="GO" id="GO:0005524">
    <property type="term" value="F:ATP binding"/>
    <property type="evidence" value="ECO:0007669"/>
    <property type="project" value="UniProtKB-KW"/>
</dbReference>
<dbReference type="GO" id="GO:0004672">
    <property type="term" value="F:protein kinase activity"/>
    <property type="evidence" value="ECO:0007669"/>
    <property type="project" value="InterPro"/>
</dbReference>
<dbReference type="PANTHER" id="PTHR27001">
    <property type="entry name" value="OS01G0253100 PROTEIN"/>
    <property type="match status" value="1"/>
</dbReference>
<dbReference type="InterPro" id="IPR000719">
    <property type="entry name" value="Prot_kinase_dom"/>
</dbReference>
<evidence type="ECO:0000259" key="3">
    <source>
        <dbReference type="PROSITE" id="PS50011"/>
    </source>
</evidence>
<proteinExistence type="predicted"/>
<accession>A0A426X0B2</accession>
<dbReference type="InterPro" id="IPR011009">
    <property type="entry name" value="Kinase-like_dom_sf"/>
</dbReference>